<dbReference type="InterPro" id="IPR001412">
    <property type="entry name" value="aa-tRNA-synth_I_CS"/>
</dbReference>
<dbReference type="InterPro" id="IPR007638">
    <property type="entry name" value="Gln-tRNA-synth_Ib_RNA-bd_2"/>
</dbReference>
<dbReference type="Pfam" id="PF20974">
    <property type="entry name" value="tRNA-synt_1c_C2"/>
    <property type="match status" value="1"/>
</dbReference>
<dbReference type="Gene3D" id="3.40.50.620">
    <property type="entry name" value="HUPs"/>
    <property type="match status" value="2"/>
</dbReference>
<evidence type="ECO:0000313" key="19">
    <source>
        <dbReference type="WBParaSite" id="ACRNAN_Path_353.g1345.t1"/>
    </source>
</evidence>
<accession>A0A914C5K2</accession>
<dbReference type="InterPro" id="IPR007639">
    <property type="entry name" value="Gln-tRNA-synth_Ib_RNA-bd_N"/>
</dbReference>
<evidence type="ECO:0000256" key="7">
    <source>
        <dbReference type="ARBA" id="ARBA00023146"/>
    </source>
</evidence>
<dbReference type="InterPro" id="IPR020058">
    <property type="entry name" value="Glu/Gln-tRNA-synth_Ib_cat-dom"/>
</dbReference>
<dbReference type="GO" id="GO:0017101">
    <property type="term" value="C:aminoacyl-tRNA synthetase multienzyme complex"/>
    <property type="evidence" value="ECO:0007669"/>
    <property type="project" value="TreeGrafter"/>
</dbReference>
<dbReference type="EC" id="6.1.1.18" evidence="2"/>
<evidence type="ECO:0000256" key="12">
    <source>
        <dbReference type="SAM" id="MobiDB-lite"/>
    </source>
</evidence>
<dbReference type="InterPro" id="IPR011035">
    <property type="entry name" value="Ribosomal_bL25/Gln-tRNA_synth"/>
</dbReference>
<comment type="catalytic activity">
    <reaction evidence="9">
        <text>tRNA(Gln) + L-glutamine + ATP = L-glutaminyl-tRNA(Gln) + AMP + diphosphate</text>
        <dbReference type="Rhea" id="RHEA:20121"/>
        <dbReference type="Rhea" id="RHEA-COMP:9662"/>
        <dbReference type="Rhea" id="RHEA-COMP:9681"/>
        <dbReference type="ChEBI" id="CHEBI:30616"/>
        <dbReference type="ChEBI" id="CHEBI:33019"/>
        <dbReference type="ChEBI" id="CHEBI:58359"/>
        <dbReference type="ChEBI" id="CHEBI:78442"/>
        <dbReference type="ChEBI" id="CHEBI:78521"/>
        <dbReference type="ChEBI" id="CHEBI:456215"/>
        <dbReference type="EC" id="6.1.1.18"/>
    </reaction>
</comment>
<evidence type="ECO:0000259" key="14">
    <source>
        <dbReference type="Pfam" id="PF03950"/>
    </source>
</evidence>
<dbReference type="PANTHER" id="PTHR43097">
    <property type="entry name" value="GLUTAMINE-TRNA LIGASE"/>
    <property type="match status" value="1"/>
</dbReference>
<dbReference type="WBParaSite" id="ACRNAN_Path_353.g1345.t1">
    <property type="protein sequence ID" value="ACRNAN_Path_353.g1345.t1"/>
    <property type="gene ID" value="ACRNAN_Path_353.g1345"/>
</dbReference>
<evidence type="ECO:0000256" key="3">
    <source>
        <dbReference type="ARBA" id="ARBA00022598"/>
    </source>
</evidence>
<evidence type="ECO:0000256" key="6">
    <source>
        <dbReference type="ARBA" id="ARBA00022917"/>
    </source>
</evidence>
<protein>
    <recommendedName>
        <fullName evidence="10">Probable glutamine--tRNA ligase</fullName>
        <ecNumber evidence="2">6.1.1.18</ecNumber>
    </recommendedName>
    <alternativeName>
        <fullName evidence="8">Glutaminyl-tRNA synthetase</fullName>
    </alternativeName>
</protein>
<dbReference type="FunFam" id="3.40.50.620:FF:000037">
    <property type="entry name" value="Glutamine--tRNA ligase cytoplasmic"/>
    <property type="match status" value="1"/>
</dbReference>
<dbReference type="PRINTS" id="PR00987">
    <property type="entry name" value="TRNASYNTHGLU"/>
</dbReference>
<dbReference type="Pfam" id="PF00749">
    <property type="entry name" value="tRNA-synt_1c"/>
    <property type="match status" value="2"/>
</dbReference>
<dbReference type="CDD" id="cd00807">
    <property type="entry name" value="GlnRS_core"/>
    <property type="match status" value="1"/>
</dbReference>
<keyword evidence="18" id="KW-1185">Reference proteome</keyword>
<evidence type="ECO:0000256" key="9">
    <source>
        <dbReference type="ARBA" id="ARBA00048270"/>
    </source>
</evidence>
<dbReference type="FunFam" id="2.40.240.10:FF:000008">
    <property type="entry name" value="probable glutamine--tRNA ligase"/>
    <property type="match status" value="1"/>
</dbReference>
<evidence type="ECO:0000256" key="2">
    <source>
        <dbReference type="ARBA" id="ARBA00012836"/>
    </source>
</evidence>
<dbReference type="Pfam" id="PF04557">
    <property type="entry name" value="tRNA_synt_1c_R2"/>
    <property type="match status" value="1"/>
</dbReference>
<feature type="domain" description="Glutaminyl-tRNA synthetase class Ib non-specific RNA-binding" evidence="15">
    <location>
        <begin position="167"/>
        <end position="267"/>
    </location>
</feature>
<feature type="domain" description="Glutamyl/glutaminyl-tRNA synthetase class Ib catalytic" evidence="13">
    <location>
        <begin position="371"/>
        <end position="544"/>
    </location>
</feature>
<dbReference type="InterPro" id="IPR020059">
    <property type="entry name" value="Glu/Gln-tRNA-synth_Ib_codon-bd"/>
</dbReference>
<dbReference type="FunFam" id="1.10.8.1290:FF:000002">
    <property type="entry name" value="Glutamine--tRNA ligase cytoplasmic"/>
    <property type="match status" value="1"/>
</dbReference>
<dbReference type="Proteomes" id="UP000887540">
    <property type="component" value="Unplaced"/>
</dbReference>
<dbReference type="InterPro" id="IPR049437">
    <property type="entry name" value="tRNA-synt_1c_C2"/>
</dbReference>
<keyword evidence="4 11" id="KW-0547">Nucleotide-binding</keyword>
<evidence type="ECO:0000256" key="1">
    <source>
        <dbReference type="ARBA" id="ARBA00005594"/>
    </source>
</evidence>
<feature type="domain" description="tRNA synthetases class I (E and Q) anti-codon binding" evidence="17">
    <location>
        <begin position="661"/>
        <end position="736"/>
    </location>
</feature>
<evidence type="ECO:0000256" key="10">
    <source>
        <dbReference type="ARBA" id="ARBA00072317"/>
    </source>
</evidence>
<evidence type="ECO:0000259" key="16">
    <source>
        <dbReference type="Pfam" id="PF04558"/>
    </source>
</evidence>
<dbReference type="InterPro" id="IPR042559">
    <property type="entry name" value="Gln-tRNA-synth_Ib_RNA-bd_N_2"/>
</dbReference>
<dbReference type="FunFam" id="2.40.240.10:FF:000007">
    <property type="entry name" value="Glutamine--tRNA ligase"/>
    <property type="match status" value="1"/>
</dbReference>
<evidence type="ECO:0000259" key="17">
    <source>
        <dbReference type="Pfam" id="PF20974"/>
    </source>
</evidence>
<dbReference type="Gene3D" id="1.10.8.1290">
    <property type="entry name" value="Glutaminyl-tRNA synthetase, non-specific RNA binding region part 1, domain 1"/>
    <property type="match status" value="1"/>
</dbReference>
<feature type="region of interest" description="Disordered" evidence="12">
    <location>
        <begin position="190"/>
        <end position="229"/>
    </location>
</feature>
<evidence type="ECO:0000259" key="13">
    <source>
        <dbReference type="Pfam" id="PF00749"/>
    </source>
</evidence>
<dbReference type="InterPro" id="IPR020056">
    <property type="entry name" value="Rbsml_bL25/Gln-tRNA_synth_N"/>
</dbReference>
<evidence type="ECO:0000259" key="15">
    <source>
        <dbReference type="Pfam" id="PF04557"/>
    </source>
</evidence>
<evidence type="ECO:0000256" key="8">
    <source>
        <dbReference type="ARBA" id="ARBA00030466"/>
    </source>
</evidence>
<feature type="compositionally biased region" description="Basic and acidic residues" evidence="12">
    <location>
        <begin position="206"/>
        <end position="223"/>
    </location>
</feature>
<dbReference type="Pfam" id="PF04558">
    <property type="entry name" value="tRNA_synt_1c_R1"/>
    <property type="match status" value="1"/>
</dbReference>
<dbReference type="SUPFAM" id="SSF52374">
    <property type="entry name" value="Nucleotidylyl transferase"/>
    <property type="match status" value="1"/>
</dbReference>
<evidence type="ECO:0000256" key="5">
    <source>
        <dbReference type="ARBA" id="ARBA00022840"/>
    </source>
</evidence>
<keyword evidence="6 11" id="KW-0648">Protein biosynthesis</keyword>
<evidence type="ECO:0000256" key="4">
    <source>
        <dbReference type="ARBA" id="ARBA00022741"/>
    </source>
</evidence>
<dbReference type="InterPro" id="IPR042558">
    <property type="entry name" value="Gln-tRNA-synth_Ib_RNA-bd_N_1"/>
</dbReference>
<dbReference type="InterPro" id="IPR014729">
    <property type="entry name" value="Rossmann-like_a/b/a_fold"/>
</dbReference>
<sequence>MASELKWLGLSESKIGETVKNSNLTSQLVSIVKLAKELDPAENGDVVSSKPKGTFLYNLATRIKPQFAQHIPLVVKHIINGNIRNEAQLQASIDFLLHHSVSNFTEDEFKKACGAGVVISIDQIEDEVGKVIGKYKEALLKERYSFNIGKLLGEVKQSLQWADGSVVKQEVDLRILELLGPKTADELCPSKKKVQKTGKAENAPILKEKNGKVEEAKKKEKSPEFAADEDGAETMEELLKNKTHFHKVGENYKTEGYVITPNTMKLLAEHVKAVGGKVTSRFPPEPNGILHIGHAKAININFGYAKAHGGRCYLRFDDTNPEKEEEKFFTAISEIVNWLGYTPYKTTHSSDNFEQLYKWAVELIHKDLAYDMKNGKFDEGEATLRLKTILEEGKMDPVAYRIKYVPHHRSGNKWCIYPTYDYTHCLCDSIENITHSLCTKEFASRRSSYYWLCNALDIYCPVQWEYGRLNVCYTVVSKRKILKLIQEKIVSDWDDPRLFTLTALRRRGIPPEAINTFVARLGLTGAQMSVEPSNLDAVVRDYLNINSPRTMAILEPLRLRIQNFKELNLPSSIDVPDFPGDTSKTSTHKVAVDEVIFIETTDFREEADKSYRRLSKNQPVGLKHIGLVLYFVEDVKDTHGHSIEVVVRAEKLTETNKPKAFIHWVCNPVTCEVRLYDMLFKHKNPEDPQEVPGGFLSDCNVDSLKTLTNSLIDRSIANSKVYDRYQFERIGFFAVDPDSTNDKIHNNQHKLVFNRTVLLREDSGKN</sequence>
<dbReference type="Gene3D" id="1.10.10.2420">
    <property type="match status" value="1"/>
</dbReference>
<proteinExistence type="inferred from homology"/>
<dbReference type="GO" id="GO:0004819">
    <property type="term" value="F:glutamine-tRNA ligase activity"/>
    <property type="evidence" value="ECO:0007669"/>
    <property type="project" value="UniProtKB-EC"/>
</dbReference>
<evidence type="ECO:0000256" key="11">
    <source>
        <dbReference type="RuleBase" id="RU363037"/>
    </source>
</evidence>
<keyword evidence="3 11" id="KW-0436">Ligase</keyword>
<feature type="domain" description="Glutamyl/glutaminyl-tRNA synthetase class Ib catalytic" evidence="13">
    <location>
        <begin position="277"/>
        <end position="370"/>
    </location>
</feature>
<evidence type="ECO:0000313" key="18">
    <source>
        <dbReference type="Proteomes" id="UP000887540"/>
    </source>
</evidence>
<dbReference type="SUPFAM" id="SSF50715">
    <property type="entry name" value="Ribosomal protein L25-like"/>
    <property type="match status" value="1"/>
</dbReference>
<dbReference type="PANTHER" id="PTHR43097:SF4">
    <property type="entry name" value="GLUTAMINE--TRNA LIGASE"/>
    <property type="match status" value="1"/>
</dbReference>
<dbReference type="InterPro" id="IPR050132">
    <property type="entry name" value="Gln/Glu-tRNA_Ligase"/>
</dbReference>
<dbReference type="AlphaFoldDB" id="A0A914C5K2"/>
<name>A0A914C5K2_9BILA</name>
<keyword evidence="5 11" id="KW-0067">ATP-binding</keyword>
<dbReference type="FunFam" id="1.10.10.2420:FF:000001">
    <property type="entry name" value="Glutamine--tRNA ligase cytoplasmic"/>
    <property type="match status" value="1"/>
</dbReference>
<keyword evidence="7 11" id="KW-0030">Aminoacyl-tRNA synthetase</keyword>
<feature type="domain" description="Glutaminyl-tRNA synthetase class Ib non-specific RNA-binding" evidence="16">
    <location>
        <begin position="3"/>
        <end position="164"/>
    </location>
</feature>
<dbReference type="PROSITE" id="PS00178">
    <property type="entry name" value="AA_TRNA_LIGASE_I"/>
    <property type="match status" value="1"/>
</dbReference>
<dbReference type="Pfam" id="PF03950">
    <property type="entry name" value="tRNA-synt_1c_C"/>
    <property type="match status" value="1"/>
</dbReference>
<dbReference type="GO" id="GO:0005829">
    <property type="term" value="C:cytosol"/>
    <property type="evidence" value="ECO:0007669"/>
    <property type="project" value="TreeGrafter"/>
</dbReference>
<organism evidence="18 19">
    <name type="scientific">Acrobeloides nanus</name>
    <dbReference type="NCBI Taxonomy" id="290746"/>
    <lineage>
        <taxon>Eukaryota</taxon>
        <taxon>Metazoa</taxon>
        <taxon>Ecdysozoa</taxon>
        <taxon>Nematoda</taxon>
        <taxon>Chromadorea</taxon>
        <taxon>Rhabditida</taxon>
        <taxon>Tylenchina</taxon>
        <taxon>Cephalobomorpha</taxon>
        <taxon>Cephaloboidea</taxon>
        <taxon>Cephalobidae</taxon>
        <taxon>Acrobeloides</taxon>
    </lineage>
</organism>
<dbReference type="GO" id="GO:0006425">
    <property type="term" value="P:glutaminyl-tRNA aminoacylation"/>
    <property type="evidence" value="ECO:0007669"/>
    <property type="project" value="InterPro"/>
</dbReference>
<comment type="similarity">
    <text evidence="1 11">Belongs to the class-I aminoacyl-tRNA synthetase family.</text>
</comment>
<dbReference type="InterPro" id="IPR000924">
    <property type="entry name" value="Glu/Gln-tRNA-synth"/>
</dbReference>
<reference evidence="19" key="1">
    <citation type="submission" date="2022-11" db="UniProtKB">
        <authorList>
            <consortium name="WormBaseParasite"/>
        </authorList>
    </citation>
    <scope>IDENTIFICATION</scope>
</reference>
<feature type="domain" description="Glutamyl/glutaminyl-tRNA synthetase class Ib anti-codon binding" evidence="14">
    <location>
        <begin position="547"/>
        <end position="648"/>
    </location>
</feature>
<dbReference type="GO" id="GO:0005524">
    <property type="term" value="F:ATP binding"/>
    <property type="evidence" value="ECO:0007669"/>
    <property type="project" value="UniProtKB-KW"/>
</dbReference>
<dbReference type="Gene3D" id="2.40.240.10">
    <property type="entry name" value="Ribosomal Protein L25, Chain P"/>
    <property type="match status" value="2"/>
</dbReference>